<gene>
    <name evidence="5" type="ORF">J2Z30_008741</name>
    <name evidence="4" type="ORF">SIRAN124</name>
</gene>
<dbReference type="PANTHER" id="PTHR43747">
    <property type="entry name" value="FAD-BINDING PROTEIN"/>
    <property type="match status" value="1"/>
</dbReference>
<dbReference type="Gene3D" id="3.30.9.100">
    <property type="match status" value="1"/>
</dbReference>
<evidence type="ECO:0000256" key="2">
    <source>
        <dbReference type="ARBA" id="ARBA00023033"/>
    </source>
</evidence>
<dbReference type="HOGENOM" id="CLU_024648_4_0_11"/>
<dbReference type="RefSeq" id="WP_044582713.1">
    <property type="nucleotide sequence ID" value="NZ_BAABDR010000100.1"/>
</dbReference>
<dbReference type="AlphaFoldDB" id="A0A061A5V5"/>
<evidence type="ECO:0000313" key="4">
    <source>
        <dbReference type="EMBL" id="CDR18233.1"/>
    </source>
</evidence>
<organism evidence="4">
    <name type="scientific">Streptomyces iranensis</name>
    <dbReference type="NCBI Taxonomy" id="576784"/>
    <lineage>
        <taxon>Bacteria</taxon>
        <taxon>Bacillati</taxon>
        <taxon>Actinomycetota</taxon>
        <taxon>Actinomycetes</taxon>
        <taxon>Kitasatosporales</taxon>
        <taxon>Streptomycetaceae</taxon>
        <taxon>Streptomyces</taxon>
        <taxon>Streptomyces violaceusniger group</taxon>
    </lineage>
</organism>
<dbReference type="SUPFAM" id="SSF51905">
    <property type="entry name" value="FAD/NAD(P)-binding domain"/>
    <property type="match status" value="1"/>
</dbReference>
<dbReference type="EMBL" id="JAGGLR010000032">
    <property type="protein sequence ID" value="MBP2067674.1"/>
    <property type="molecule type" value="Genomic_DNA"/>
</dbReference>
<evidence type="ECO:0000313" key="6">
    <source>
        <dbReference type="Proteomes" id="UP000756710"/>
    </source>
</evidence>
<reference evidence="5 6" key="2">
    <citation type="submission" date="2021-03" db="EMBL/GenBank/DDBJ databases">
        <title>Genomic Encyclopedia of Type Strains, Phase IV (KMG-IV): sequencing the most valuable type-strain genomes for metagenomic binning, comparative biology and taxonomic classification.</title>
        <authorList>
            <person name="Goeker M."/>
        </authorList>
    </citation>
    <scope>NUCLEOTIDE SEQUENCE [LARGE SCALE GENOMIC DNA]</scope>
    <source>
        <strain evidence="5 6">DSM 41954</strain>
    </source>
</reference>
<dbReference type="EMBL" id="LK022849">
    <property type="protein sequence ID" value="CDR18233.1"/>
    <property type="molecule type" value="Genomic_DNA"/>
</dbReference>
<keyword evidence="1" id="KW-0560">Oxidoreductase</keyword>
<dbReference type="PANTHER" id="PTHR43747:SF5">
    <property type="entry name" value="FAD-BINDING DOMAIN-CONTAINING PROTEIN"/>
    <property type="match status" value="1"/>
</dbReference>
<reference evidence="4" key="1">
    <citation type="submission" date="2014-05" db="EMBL/GenBank/DDBJ databases">
        <authorList>
            <person name="Horn Fabian"/>
        </authorList>
    </citation>
    <scope>NUCLEOTIDE SEQUENCE</scope>
</reference>
<dbReference type="InterPro" id="IPR006905">
    <property type="entry name" value="Flavin_halogenase"/>
</dbReference>
<keyword evidence="6" id="KW-1185">Reference proteome</keyword>
<evidence type="ECO:0000256" key="1">
    <source>
        <dbReference type="ARBA" id="ARBA00023002"/>
    </source>
</evidence>
<evidence type="ECO:0000313" key="5">
    <source>
        <dbReference type="EMBL" id="MBP2067674.1"/>
    </source>
</evidence>
<keyword evidence="2 4" id="KW-0503">Monooxygenase</keyword>
<dbReference type="InterPro" id="IPR036188">
    <property type="entry name" value="FAD/NAD-bd_sf"/>
</dbReference>
<dbReference type="PRINTS" id="PR00469">
    <property type="entry name" value="PNDRDTASEII"/>
</dbReference>
<evidence type="ECO:0000256" key="3">
    <source>
        <dbReference type="ARBA" id="ARBA00038396"/>
    </source>
</evidence>
<dbReference type="GO" id="GO:0004497">
    <property type="term" value="F:monooxygenase activity"/>
    <property type="evidence" value="ECO:0007669"/>
    <property type="project" value="UniProtKB-KW"/>
</dbReference>
<comment type="similarity">
    <text evidence="3">Belongs to the flavin-dependent halogenase family. Bacterial tryptophan halogenase subfamily.</text>
</comment>
<sequence>MRSQSKVLVIGGGPSGSTAATFLARNGVEVTLLERETFPRYHVGESLSLSVVRMMDLLGVSEKLDKFGFRHKDGSYYEWGKEKWDLPFTDVPGGKHSWQVTRADFDKILLDHAREEGVEAFEGHRIRDIRFSGDRAVAARWQNEAGDEGEIGFDYVIDASGRAGLLAKRHFDMRRMHDVFRNVGVWTYWKDAKDIPEGPDGAVTVCSVAEGWIWVIPLHNGITSIGLVTDKKRFGEQCSSPADVQALYERAVHAHPLVRRTIAGAEKVSKIRTETDYSYVADRFSGPGHLISGDAACFLDPLLSTGVHLATFSAMLAAASVSSMVDGTVAEERALNFYDVAYRYSYERLLVLVSVFYDSYRGKDDYFYRGQAMTRAEQQRLHIHEAFLSIIAGVEDLSDATTVDAYQVIEKSLHGRDPGTTPPTRIHSQSREWTIMPNSPANAIEGMYLEMEPSVRLRDTQR</sequence>
<dbReference type="Proteomes" id="UP000756710">
    <property type="component" value="Unassembled WGS sequence"/>
</dbReference>
<dbReference type="Gene3D" id="3.50.50.60">
    <property type="entry name" value="FAD/NAD(P)-binding domain"/>
    <property type="match status" value="1"/>
</dbReference>
<accession>A0A061A5V5</accession>
<proteinExistence type="inferred from homology"/>
<dbReference type="InterPro" id="IPR050816">
    <property type="entry name" value="Flavin-dep_Halogenase_NPB"/>
</dbReference>
<dbReference type="Pfam" id="PF04820">
    <property type="entry name" value="Trp_halogenase"/>
    <property type="match status" value="2"/>
</dbReference>
<name>A0A061A5V5_9ACTN</name>
<protein>
    <submittedName>
        <fullName evidence="4">FAD-binding monooxygenase</fullName>
    </submittedName>
    <submittedName>
        <fullName evidence="5">Flavin-dependent dehydrogenase</fullName>
    </submittedName>
</protein>